<evidence type="ECO:0000313" key="2">
    <source>
        <dbReference type="Proteomes" id="UP001153331"/>
    </source>
</evidence>
<gene>
    <name evidence="1" type="ORF">OPT61_g1120</name>
</gene>
<evidence type="ECO:0000313" key="1">
    <source>
        <dbReference type="EMBL" id="KAJ8117749.1"/>
    </source>
</evidence>
<name>A0ACC2IRG9_9PLEO</name>
<reference evidence="1" key="1">
    <citation type="submission" date="2022-11" db="EMBL/GenBank/DDBJ databases">
        <title>Genome Sequence of Boeremia exigua.</title>
        <authorList>
            <person name="Buettner E."/>
        </authorList>
    </citation>
    <scope>NUCLEOTIDE SEQUENCE</scope>
    <source>
        <strain evidence="1">CU02</strain>
    </source>
</reference>
<keyword evidence="2" id="KW-1185">Reference proteome</keyword>
<organism evidence="1 2">
    <name type="scientific">Boeremia exigua</name>
    <dbReference type="NCBI Taxonomy" id="749465"/>
    <lineage>
        <taxon>Eukaryota</taxon>
        <taxon>Fungi</taxon>
        <taxon>Dikarya</taxon>
        <taxon>Ascomycota</taxon>
        <taxon>Pezizomycotina</taxon>
        <taxon>Dothideomycetes</taxon>
        <taxon>Pleosporomycetidae</taxon>
        <taxon>Pleosporales</taxon>
        <taxon>Pleosporineae</taxon>
        <taxon>Didymellaceae</taxon>
        <taxon>Boeremia</taxon>
    </lineage>
</organism>
<accession>A0ACC2IRG9</accession>
<protein>
    <submittedName>
        <fullName evidence="1">Uncharacterized protein</fullName>
    </submittedName>
</protein>
<proteinExistence type="predicted"/>
<sequence length="340" mass="37541">MAYSTSACVGVTVTSLLFTWLTTCLRGYVRLFVTRFPGPDDLFSLFALILFTTQSVIYLVALLNYDVAHHSVSATTAGTTSTGVKMFLICEILFVLSSGLIKVSFTLTLLRIVTTRWQRIGLYILVAITGIVTIITFAILLTTCKPIQYFWMQFTTSPVQGSCHGIAMQVKFSHAHGAIMLFIDLTLGLVVPVYLLSSLQMPWRVKISAGLLLSMGSFASVATIIRIYYSNKADLNGFLYTTNIPFFWGAMEVAASLACTSLTTLKPLIARGNYSQQSVTFVQDFDHELQDVSQPEKVGSNIARKGIGNGKPGVRRNSSTEEIMWVGNESDSRFWLNARL</sequence>
<comment type="caution">
    <text evidence="1">The sequence shown here is derived from an EMBL/GenBank/DDBJ whole genome shotgun (WGS) entry which is preliminary data.</text>
</comment>
<dbReference type="Proteomes" id="UP001153331">
    <property type="component" value="Unassembled WGS sequence"/>
</dbReference>
<dbReference type="EMBL" id="JAPHNI010000042">
    <property type="protein sequence ID" value="KAJ8117749.1"/>
    <property type="molecule type" value="Genomic_DNA"/>
</dbReference>